<organism evidence="7">
    <name type="scientific">Rhizochromulina marina</name>
    <dbReference type="NCBI Taxonomy" id="1034831"/>
    <lineage>
        <taxon>Eukaryota</taxon>
        <taxon>Sar</taxon>
        <taxon>Stramenopiles</taxon>
        <taxon>Ochrophyta</taxon>
        <taxon>Dictyochophyceae</taxon>
        <taxon>Rhizochromulinales</taxon>
        <taxon>Rhizochromulina</taxon>
    </lineage>
</organism>
<dbReference type="GO" id="GO:0005576">
    <property type="term" value="C:extracellular region"/>
    <property type="evidence" value="ECO:0007669"/>
    <property type="project" value="UniProtKB-SubCell"/>
</dbReference>
<evidence type="ECO:0000256" key="1">
    <source>
        <dbReference type="ARBA" id="ARBA00004613"/>
    </source>
</evidence>
<protein>
    <submittedName>
        <fullName evidence="7">Uncharacterized protein</fullName>
    </submittedName>
</protein>
<dbReference type="PANTHER" id="PTHR13234">
    <property type="entry name" value="GAMMA-INTERFERON INDUCIBLE LYSOSOMAL THIOL REDUCTASE GILT"/>
    <property type="match status" value="1"/>
</dbReference>
<keyword evidence="4 6" id="KW-0732">Signal</keyword>
<dbReference type="PANTHER" id="PTHR13234:SF8">
    <property type="entry name" value="GAMMA-INTERFERON-INDUCIBLE LYSOSOMAL THIOL REDUCTASE"/>
    <property type="match status" value="1"/>
</dbReference>
<dbReference type="GO" id="GO:0016671">
    <property type="term" value="F:oxidoreductase activity, acting on a sulfur group of donors, disulfide as acceptor"/>
    <property type="evidence" value="ECO:0007669"/>
    <property type="project" value="InterPro"/>
</dbReference>
<comment type="similarity">
    <text evidence="2">Belongs to the GILT family.</text>
</comment>
<evidence type="ECO:0000256" key="3">
    <source>
        <dbReference type="ARBA" id="ARBA00022525"/>
    </source>
</evidence>
<dbReference type="InterPro" id="IPR004911">
    <property type="entry name" value="Interferon-induced_GILT"/>
</dbReference>
<feature type="signal peptide" evidence="6">
    <location>
        <begin position="1"/>
        <end position="29"/>
    </location>
</feature>
<evidence type="ECO:0000313" key="7">
    <source>
        <dbReference type="EMBL" id="CAD9706416.1"/>
    </source>
</evidence>
<proteinExistence type="inferred from homology"/>
<gene>
    <name evidence="7" type="ORF">RMAR1173_LOCUS17530</name>
</gene>
<dbReference type="AlphaFoldDB" id="A0A7S2SQU0"/>
<evidence type="ECO:0000256" key="4">
    <source>
        <dbReference type="ARBA" id="ARBA00022729"/>
    </source>
</evidence>
<comment type="subcellular location">
    <subcellularLocation>
        <location evidence="1">Secreted</location>
    </subcellularLocation>
</comment>
<keyword evidence="5" id="KW-0325">Glycoprotein</keyword>
<reference evidence="7" key="1">
    <citation type="submission" date="2021-01" db="EMBL/GenBank/DDBJ databases">
        <authorList>
            <person name="Corre E."/>
            <person name="Pelletier E."/>
            <person name="Niang G."/>
            <person name="Scheremetjew M."/>
            <person name="Finn R."/>
            <person name="Kale V."/>
            <person name="Holt S."/>
            <person name="Cochrane G."/>
            <person name="Meng A."/>
            <person name="Brown T."/>
            <person name="Cohen L."/>
        </authorList>
    </citation>
    <scope>NUCLEOTIDE SEQUENCE</scope>
    <source>
        <strain evidence="7">CCMP1243</strain>
    </source>
</reference>
<sequence>MALLSKRHGALRVLAVLAMLAVLPCGVGGRVQVSLHFESLCKQCQIHVAAVRDDVLHGGLEVSASEAGVAQFLNMSIDYYGNIAADGTCESAANGTEHGPAMCVTDRYHLCAQHALPTTSAAPDATRWFQYVHCMFQNIDVLKCGSNGYCAEEPAFRRALDTVHGMCSSSASVDGDAIAACASGSLGRQLQAESYDRTKRTRRYGFAPVFIDGNYLEGADAFWRKTPDQLLYGRTLLEAICTAPESNQSAPACTAQW</sequence>
<name>A0A7S2SQU0_9STRA</name>
<dbReference type="EMBL" id="HBHJ01026555">
    <property type="protein sequence ID" value="CAD9706416.1"/>
    <property type="molecule type" value="Transcribed_RNA"/>
</dbReference>
<evidence type="ECO:0000256" key="2">
    <source>
        <dbReference type="ARBA" id="ARBA00005679"/>
    </source>
</evidence>
<accession>A0A7S2SQU0</accession>
<evidence type="ECO:0000256" key="5">
    <source>
        <dbReference type="ARBA" id="ARBA00023180"/>
    </source>
</evidence>
<keyword evidence="3" id="KW-0964">Secreted</keyword>
<dbReference type="Pfam" id="PF03227">
    <property type="entry name" value="GILT"/>
    <property type="match status" value="1"/>
</dbReference>
<evidence type="ECO:0000256" key="6">
    <source>
        <dbReference type="SAM" id="SignalP"/>
    </source>
</evidence>
<feature type="chain" id="PRO_5031262070" evidence="6">
    <location>
        <begin position="30"/>
        <end position="257"/>
    </location>
</feature>